<evidence type="ECO:0000313" key="1">
    <source>
        <dbReference type="EMBL" id="KAL3627798.1"/>
    </source>
</evidence>
<sequence length="44" mass="4888">MVGDVVATRGDLALGLYLWAQSYFTNTWRKIGVQPPVHGATIFH</sequence>
<gene>
    <name evidence="1" type="ORF">CASFOL_028213</name>
</gene>
<dbReference type="AlphaFoldDB" id="A0ABD3CDY5"/>
<proteinExistence type="predicted"/>
<evidence type="ECO:0000313" key="2">
    <source>
        <dbReference type="Proteomes" id="UP001632038"/>
    </source>
</evidence>
<name>A0ABD3CDY5_9LAMI</name>
<keyword evidence="2" id="KW-1185">Reference proteome</keyword>
<reference evidence="2" key="1">
    <citation type="journal article" date="2024" name="IScience">
        <title>Strigolactones Initiate the Formation of Haustorium-like Structures in Castilleja.</title>
        <authorList>
            <person name="Buerger M."/>
            <person name="Peterson D."/>
            <person name="Chory J."/>
        </authorList>
    </citation>
    <scope>NUCLEOTIDE SEQUENCE [LARGE SCALE GENOMIC DNA]</scope>
</reference>
<comment type="caution">
    <text evidence="1">The sequence shown here is derived from an EMBL/GenBank/DDBJ whole genome shotgun (WGS) entry which is preliminary data.</text>
</comment>
<dbReference type="EMBL" id="JAVIJP010000038">
    <property type="protein sequence ID" value="KAL3627798.1"/>
    <property type="molecule type" value="Genomic_DNA"/>
</dbReference>
<accession>A0ABD3CDY5</accession>
<organism evidence="1 2">
    <name type="scientific">Castilleja foliolosa</name>
    <dbReference type="NCBI Taxonomy" id="1961234"/>
    <lineage>
        <taxon>Eukaryota</taxon>
        <taxon>Viridiplantae</taxon>
        <taxon>Streptophyta</taxon>
        <taxon>Embryophyta</taxon>
        <taxon>Tracheophyta</taxon>
        <taxon>Spermatophyta</taxon>
        <taxon>Magnoliopsida</taxon>
        <taxon>eudicotyledons</taxon>
        <taxon>Gunneridae</taxon>
        <taxon>Pentapetalae</taxon>
        <taxon>asterids</taxon>
        <taxon>lamiids</taxon>
        <taxon>Lamiales</taxon>
        <taxon>Orobanchaceae</taxon>
        <taxon>Pedicularideae</taxon>
        <taxon>Castillejinae</taxon>
        <taxon>Castilleja</taxon>
    </lineage>
</organism>
<protein>
    <submittedName>
        <fullName evidence="1">Uncharacterized protein</fullName>
    </submittedName>
</protein>
<dbReference type="Proteomes" id="UP001632038">
    <property type="component" value="Unassembled WGS sequence"/>
</dbReference>